<dbReference type="STRING" id="35722.A0A0B7NRV1"/>
<feature type="compositionally biased region" description="Basic residues" evidence="2">
    <location>
        <begin position="636"/>
        <end position="652"/>
    </location>
</feature>
<dbReference type="GO" id="GO:0003677">
    <property type="term" value="F:DNA binding"/>
    <property type="evidence" value="ECO:0007669"/>
    <property type="project" value="UniProtKB-KW"/>
</dbReference>
<dbReference type="AlphaFoldDB" id="A0A0B7NRV1"/>
<proteinExistence type="predicted"/>
<gene>
    <name evidence="4" type="primary">PARPA_14513.1 scaffold 51261</name>
</gene>
<organism evidence="4 5">
    <name type="scientific">Parasitella parasitica</name>
    <dbReference type="NCBI Taxonomy" id="35722"/>
    <lineage>
        <taxon>Eukaryota</taxon>
        <taxon>Fungi</taxon>
        <taxon>Fungi incertae sedis</taxon>
        <taxon>Mucoromycota</taxon>
        <taxon>Mucoromycotina</taxon>
        <taxon>Mucoromycetes</taxon>
        <taxon>Mucorales</taxon>
        <taxon>Mucorineae</taxon>
        <taxon>Mucoraceae</taxon>
        <taxon>Parasitella</taxon>
    </lineage>
</organism>
<evidence type="ECO:0000256" key="2">
    <source>
        <dbReference type="SAM" id="MobiDB-lite"/>
    </source>
</evidence>
<keyword evidence="5" id="KW-1185">Reference proteome</keyword>
<reference evidence="4 5" key="1">
    <citation type="submission" date="2014-09" db="EMBL/GenBank/DDBJ databases">
        <authorList>
            <person name="Ellenberger Sabrina"/>
        </authorList>
    </citation>
    <scope>NUCLEOTIDE SEQUENCE [LARGE SCALE GENOMIC DNA]</scope>
    <source>
        <strain evidence="4 5">CBS 412.66</strain>
    </source>
</reference>
<keyword evidence="1" id="KW-0238">DNA-binding</keyword>
<evidence type="ECO:0000313" key="4">
    <source>
        <dbReference type="EMBL" id="CEP20192.1"/>
    </source>
</evidence>
<dbReference type="InterPro" id="IPR010095">
    <property type="entry name" value="Cas12f1-like_TNB"/>
</dbReference>
<feature type="domain" description="Cas12f1-like TNB" evidence="3">
    <location>
        <begin position="717"/>
        <end position="769"/>
    </location>
</feature>
<dbReference type="EMBL" id="LN734259">
    <property type="protein sequence ID" value="CEP20192.1"/>
    <property type="molecule type" value="Genomic_DNA"/>
</dbReference>
<feature type="region of interest" description="Disordered" evidence="2">
    <location>
        <begin position="67"/>
        <end position="96"/>
    </location>
</feature>
<evidence type="ECO:0000259" key="3">
    <source>
        <dbReference type="Pfam" id="PF07282"/>
    </source>
</evidence>
<accession>A0A0B7NRV1</accession>
<name>A0A0B7NRV1_9FUNG</name>
<sequence length="791" mass="91395">MMYKAVILSKIRSAKEQRLSAAASNEESNTLEDAFTAALCKDCGDRGHFSKKFYKCKLYSSASADDVGTAGKKRKQTQSIRDAKRRAKRSGVASNNESNSICKRCQKSGHKSSRSAECEYHIKNKQETMLDNLGPNYQAFTRKLPFDTCVKNHYAQNLKARIISASRDIRNVVFRAQIFTNYYIMLRAEQPDNNEVPHCIFRQQYWYSICQLVNAKRVTNSTNLPENMIAVWNVFRSTYSSIIYNQALLSGTSQCLAEACTELATCYQNNFVEYFESRLLFFIYYSLQNIFKSMDSGTLRNIAKTYCYQYICRGEPIWPNTIVLPPGLTEEIFRNRVDQECEQIRALINQRVTLATLSYAPEIVYKCLKHILDKYEDEHFRHCPFDVRRLPLPRLFSILPNPSVHWRYVTISANALSAFVTIPFPRGYSNQLNLFQKVFNFNALRIDDLEPNGENKTLFGNIVRSDGFCVDFLFYRRATTENEDSALIENHDLGVDDFSIEEVSQLYRPSFLDPGRKCVYTATTGLNTTEHEIRRCSIKEYYHFTGSTTYSKRLEQMKNEAGIKAIESVTPTAKTARSIKFGRFLDHMLINMDRLFAFYNFKSAKNRFNLYQGRQRAKEMMVNLLLHGGAKYNRKKRFQKKKNKKRQQRKNRQQQYRRIGKWKPSKFAAEDKRKVPLIVFGNGMFNKDIVKLKGIRCGAVGILWRCLKKREAAGDLLVVPIDEYLTSQVCSSCQTRTLEDHGDVKGKSVLVCKTCNTLWQRDVNAAKNMMSISLSVWNGQGRPQIFRRSNA</sequence>
<dbReference type="OrthoDB" id="2285535at2759"/>
<feature type="region of interest" description="Disordered" evidence="2">
    <location>
        <begin position="636"/>
        <end position="657"/>
    </location>
</feature>
<evidence type="ECO:0000256" key="1">
    <source>
        <dbReference type="ARBA" id="ARBA00023125"/>
    </source>
</evidence>
<evidence type="ECO:0000313" key="5">
    <source>
        <dbReference type="Proteomes" id="UP000054107"/>
    </source>
</evidence>
<dbReference type="Pfam" id="PF07282">
    <property type="entry name" value="Cas12f1-like_TNB"/>
    <property type="match status" value="1"/>
</dbReference>
<dbReference type="Proteomes" id="UP000054107">
    <property type="component" value="Unassembled WGS sequence"/>
</dbReference>
<protein>
    <recommendedName>
        <fullName evidence="3">Cas12f1-like TNB domain-containing protein</fullName>
    </recommendedName>
</protein>